<dbReference type="SMART" id="SM00354">
    <property type="entry name" value="HTH_LACI"/>
    <property type="match status" value="1"/>
</dbReference>
<sequence length="353" mass="40413">MKKNHKRVGIKDIAKQAGVSVGPVDKILNNRGGVSQKTKEKILKAIKDLNYKPNILASRLKSTKSYTIAVLMPKPSKEIPYWYQHKIGFKAVQEELDPYGFNLEVFYFSQNSESSFNTQTAKILKEDLDGIFMVPVFEEKTIKFLQECKKKKIPVIFFDSTFPGLDNLSFIGQDARDSGFIAADLLNRCISDNGALLTVTISKKDDNHVQFAKRKEGFKRFFEQHERRLICYENNTPDEVDVQAELRNILIKNKDIEGIFVTNGVAKVAAALDELHSNTKHRLLGYDLIKENVDLLNNGTIDFLISQQPHLQSYQGIKYFYDHLILKQNVNKEHFLPVTIVMKSTLKYQTFSP</sequence>
<dbReference type="SUPFAM" id="SSF47413">
    <property type="entry name" value="lambda repressor-like DNA-binding domains"/>
    <property type="match status" value="1"/>
</dbReference>
<dbReference type="EMBL" id="BAABFN010000002">
    <property type="protein sequence ID" value="GAA4309239.1"/>
    <property type="molecule type" value="Genomic_DNA"/>
</dbReference>
<dbReference type="PANTHER" id="PTHR30146:SF144">
    <property type="entry name" value="LACI-FAMILY TRANSCRIPTION REGULATOR"/>
    <property type="match status" value="1"/>
</dbReference>
<accession>A0ABP8FR08</accession>
<keyword evidence="6" id="KW-1185">Reference proteome</keyword>
<dbReference type="InterPro" id="IPR000843">
    <property type="entry name" value="HTH_LacI"/>
</dbReference>
<dbReference type="SUPFAM" id="SSF53822">
    <property type="entry name" value="Periplasmic binding protein-like I"/>
    <property type="match status" value="1"/>
</dbReference>
<protein>
    <submittedName>
        <fullName evidence="5">Substrate-binding domain-containing protein</fullName>
    </submittedName>
</protein>
<dbReference type="CDD" id="cd01392">
    <property type="entry name" value="HTH_LacI"/>
    <property type="match status" value="1"/>
</dbReference>
<dbReference type="Proteomes" id="UP001501207">
    <property type="component" value="Unassembled WGS sequence"/>
</dbReference>
<keyword evidence="2" id="KW-0238">DNA-binding</keyword>
<organism evidence="5 6">
    <name type="scientific">Compostibacter hankyongensis</name>
    <dbReference type="NCBI Taxonomy" id="1007089"/>
    <lineage>
        <taxon>Bacteria</taxon>
        <taxon>Pseudomonadati</taxon>
        <taxon>Bacteroidota</taxon>
        <taxon>Chitinophagia</taxon>
        <taxon>Chitinophagales</taxon>
        <taxon>Chitinophagaceae</taxon>
        <taxon>Compostibacter</taxon>
    </lineage>
</organism>
<keyword evidence="3" id="KW-0804">Transcription</keyword>
<name>A0ABP8FR08_9BACT</name>
<evidence type="ECO:0000256" key="2">
    <source>
        <dbReference type="ARBA" id="ARBA00023125"/>
    </source>
</evidence>
<dbReference type="Pfam" id="PF13407">
    <property type="entry name" value="Peripla_BP_4"/>
    <property type="match status" value="1"/>
</dbReference>
<dbReference type="InterPro" id="IPR010982">
    <property type="entry name" value="Lambda_DNA-bd_dom_sf"/>
</dbReference>
<evidence type="ECO:0000313" key="5">
    <source>
        <dbReference type="EMBL" id="GAA4309239.1"/>
    </source>
</evidence>
<feature type="domain" description="HTH lacI-type" evidence="4">
    <location>
        <begin position="8"/>
        <end position="62"/>
    </location>
</feature>
<evidence type="ECO:0000256" key="1">
    <source>
        <dbReference type="ARBA" id="ARBA00023015"/>
    </source>
</evidence>
<dbReference type="PANTHER" id="PTHR30146">
    <property type="entry name" value="LACI-RELATED TRANSCRIPTIONAL REPRESSOR"/>
    <property type="match status" value="1"/>
</dbReference>
<dbReference type="InterPro" id="IPR025997">
    <property type="entry name" value="SBP_2_dom"/>
</dbReference>
<dbReference type="InterPro" id="IPR028082">
    <property type="entry name" value="Peripla_BP_I"/>
</dbReference>
<gene>
    <name evidence="5" type="ORF">GCM10023143_17120</name>
</gene>
<dbReference type="Gene3D" id="3.40.50.2300">
    <property type="match status" value="2"/>
</dbReference>
<dbReference type="Pfam" id="PF00356">
    <property type="entry name" value="LacI"/>
    <property type="match status" value="1"/>
</dbReference>
<reference evidence="6" key="1">
    <citation type="journal article" date="2019" name="Int. J. Syst. Evol. Microbiol.">
        <title>The Global Catalogue of Microorganisms (GCM) 10K type strain sequencing project: providing services to taxonomists for standard genome sequencing and annotation.</title>
        <authorList>
            <consortium name="The Broad Institute Genomics Platform"/>
            <consortium name="The Broad Institute Genome Sequencing Center for Infectious Disease"/>
            <person name="Wu L."/>
            <person name="Ma J."/>
        </authorList>
    </citation>
    <scope>NUCLEOTIDE SEQUENCE [LARGE SCALE GENOMIC DNA]</scope>
    <source>
        <strain evidence="6">JCM 17664</strain>
    </source>
</reference>
<dbReference type="PROSITE" id="PS50932">
    <property type="entry name" value="HTH_LACI_2"/>
    <property type="match status" value="1"/>
</dbReference>
<evidence type="ECO:0000259" key="4">
    <source>
        <dbReference type="PROSITE" id="PS50932"/>
    </source>
</evidence>
<comment type="caution">
    <text evidence="5">The sequence shown here is derived from an EMBL/GenBank/DDBJ whole genome shotgun (WGS) entry which is preliminary data.</text>
</comment>
<evidence type="ECO:0000256" key="3">
    <source>
        <dbReference type="ARBA" id="ARBA00023163"/>
    </source>
</evidence>
<dbReference type="Gene3D" id="1.10.260.40">
    <property type="entry name" value="lambda repressor-like DNA-binding domains"/>
    <property type="match status" value="1"/>
</dbReference>
<evidence type="ECO:0000313" key="6">
    <source>
        <dbReference type="Proteomes" id="UP001501207"/>
    </source>
</evidence>
<dbReference type="RefSeq" id="WP_344978265.1">
    <property type="nucleotide sequence ID" value="NZ_BAABFN010000002.1"/>
</dbReference>
<proteinExistence type="predicted"/>
<keyword evidence="1" id="KW-0805">Transcription regulation</keyword>